<sequence length="2370" mass="251057">LRADEAVLLVCKRCDKAYHTHCLTPPLDHTPSSSWTCKNCRVCHRCGVTSSGQWANHQFLCDSCDPALPCPFCDGAVDVFVAQDNLNCSRCYRSVHAECSNKAGEGSAGPEIYTCSSCSPLEELILHSHTPVPRTDSSLSPGPPHREVPPTSPPAHSPVQLICLEPPQYPTRTDSPPSLQTLGTPQPDLSELQQSPKPSARDHQSSSSTVERQIIPGPSKKDIQLTPPQSPSSLRTSPVPSLEVLEKSHSPSPIKLQRSPSPSTKELHQCHAQSPKRIHLNSSLTAAKYEQSLIPSPSFDQCLEESTDETPQSPTTPPAETPQSPAAPPAETPQSPAPPLAVAPQSLAAPPAETPQSPAAPPAETPQSTAAPLAETPQSPAAPPAETPQSPAAPPAETPQSPAPPLAMAPQSLAAPPAETPQSPAAPLAEAPQSPAAPLAVAPQSLAAPPAETLQSPAAPPAETPPTPAAPPAETPQSPAAPPAETLQSPAAPPAETPPSPAAPPAETPQSPAAPPAETPQSPAAPLGETLPEGETPRSPAAPPGDTPRSPAAPLAEAPQSPAAPPAETLQSPAAPPAETPRIPAAPRPEETPWSTAGPPGEIPQSPPPSPRETHQNPQPSSEETHQISIPSPEEIYQRPSSIADTNEIHIQSLEESSNILLNHLPQTLLQHPAVPQEETRPSPAAPTDEFSQSSTKLPKGFPQSPAPSPKENYQIPTQYPEDSHQILAPSTKETHQTQIPVSSTESHQNPLSLMKDPNKNDGPSLEETCQSSSPSQEKTHESLPPSLKKIQPHKNLVPMSDEIQQSMDQFTHLVQKVSALFSVETNDNQTPYLKETLQSPTSSLQATCPSLLSSSDAVNQCPVSSPVETYQKFSPSSAKLRQTPLLSPSKPHQPVPSPCEKNEIVAPSSEGMHEYNAQTPPGHIFTSPPEETCQIQEPCLENTSERFVPPPEAVLPSLMSPTNLKKDLAPSSERTEDGSKLTSVNLPEIAHLSPKKIHQSHLLCLADPQNLKEGSIHSNLSTGDHHDMSRLSVTGHAKCISSLTSSQPARSEMQVPSSLPHSQSENRESPTPHQLKPESPAQCQSGATEFEFGPVATRPCPAEQLKSPTHGAPALQSSYKLNLTSALPEQELTEDQQSPELASRPLHTHLAHSPPQQSLTQPGLSPSRFQPGSGKSRNYPDPETQLQSPCSPTSIMISQPKHSPNLCNPLEAGTSCIQSPTEGTQPRSDPSQNVCTQVPEAPNVYCTSTKKALRSCSAPCSPNLPLGKPRLHSVSQPTSPFQIQYNQTARHLMITIGQSIDSDGQTLKLQCSSANLSSTADPSTVPSAGSTYVHPCLPHVSARQTPESLDNSSTSLEHSSLTCSPFVQDTKVNQSPHRSPSPCPEAAKAAGDSPTQAEPVPANPAFCLKICESVLPTETAPTSQPAGSIPSSSSTQPDSPKCPPVRSRMELVQPAISILDKDIEVHPERQVPTETVTGLGLSLLQTDILTDVHSSCSPHCTHTGPASSCVTPSLTSITSGGDSSPRTSCAGQASPVYVVQTQTPSPVSPPHSVNPAQDGNRLTTNTGMSTRLPQAVLRSASNSNIVLGVSFIVQKPYVPTKVLLNDSAVQSADSDVEMCPSQASSRLDNPSDSGPVPADPEDGSQSPDSPAESTQNLTSPLYSDTAVHSSVITSDSPASPLGSAHSQVSPPLRVFTSMFQAPSSSVSNSGKSFVVGTIDSEGHQPRPIPGPVQLKASVDTSAVSPLLPEPCPDLNVGPTNSVEPQFTHEPGNWVQPETCSDPDVNCAGSLSEEVSSSVDLVSPVPDILGKSEISLSPGPSDPIQPDSGSGQQIVMECMSAEVNQRKTEEREEPAQAVKKNPEDDNKPVEITEGGGDKKCQLRLVPVCLSLGVQLTEPSDSKVSTVPPAPCLSSSFSPPAGLPEFPLSSSPCRSSLPVCSLATPSKEDCHPEVERGNVEEVGNESSQSHSLKNPVSTVTEPTKDLGQSHGETSEKQEMRTADRQLTVREKQEAEEKEEKLVLMEEREINVEEETLVSPALDLDTSLDMEVMELMTSTAPSCILQLSSSSPPPFSCRGNGRRLRPPPCSSRPSDDLSIRLRQSPFSTEASPETSPTRTPITPPPLTPPSPPSSRESPLSQAPPTTAFLFSPKIGMGKPAISKRKFSPGRVRARQGSWWSSRRSLSPPSSSQDSMGEGDWNSPKPQLLDSPLWSIKVDEIAPGSNHGELNSLITLRAQQHMLLVYLHYRMRGRNEISILQSSVTSQTVVLLALCHVNAGRTCTLRRCDSALILILVIFGFIRDKVVGTAESVETPSHPSPQKPPPAPPGAAQGVPRPAEKRSPFSVPWASSRWDVPGPPPEEGVQEASVIDA</sequence>
<feature type="compositionally biased region" description="Basic and acidic residues" evidence="4">
    <location>
        <begin position="965"/>
        <end position="980"/>
    </location>
</feature>
<keyword evidence="3" id="KW-0862">Zinc</keyword>
<feature type="compositionally biased region" description="Polar residues" evidence="4">
    <location>
        <begin position="1155"/>
        <end position="1177"/>
    </location>
</feature>
<proteinExistence type="predicted"/>
<dbReference type="InterPro" id="IPR011011">
    <property type="entry name" value="Znf_FYVE_PHD"/>
</dbReference>
<feature type="region of interest" description="Disordered" evidence="4">
    <location>
        <begin position="1371"/>
        <end position="1399"/>
    </location>
</feature>
<feature type="region of interest" description="Disordered" evidence="4">
    <location>
        <begin position="1419"/>
        <end position="1446"/>
    </location>
</feature>
<feature type="compositionally biased region" description="Pro residues" evidence="4">
    <location>
        <begin position="2315"/>
        <end position="2326"/>
    </location>
</feature>
<feature type="compositionally biased region" description="Pro residues" evidence="4">
    <location>
        <begin position="380"/>
        <end position="407"/>
    </location>
</feature>
<reference evidence="6 7" key="1">
    <citation type="submission" date="2021-06" db="EMBL/GenBank/DDBJ databases">
        <authorList>
            <person name="Palmer J.M."/>
        </authorList>
    </citation>
    <scope>NUCLEOTIDE SEQUENCE [LARGE SCALE GENOMIC DNA]</scope>
    <source>
        <strain evidence="6 7">AS_MEX2019</strain>
        <tissue evidence="6">Muscle</tissue>
    </source>
</reference>
<feature type="region of interest" description="Disordered" evidence="4">
    <location>
        <begin position="2309"/>
        <end position="2370"/>
    </location>
</feature>
<feature type="non-terminal residue" evidence="6">
    <location>
        <position position="1"/>
    </location>
</feature>
<feature type="compositionally biased region" description="Low complexity" evidence="4">
    <location>
        <begin position="1539"/>
        <end position="1554"/>
    </location>
</feature>
<evidence type="ECO:0000256" key="2">
    <source>
        <dbReference type="ARBA" id="ARBA00022771"/>
    </source>
</evidence>
<feature type="compositionally biased region" description="Polar residues" evidence="4">
    <location>
        <begin position="1503"/>
        <end position="1532"/>
    </location>
</feature>
<feature type="region of interest" description="Disordered" evidence="4">
    <location>
        <begin position="954"/>
        <end position="983"/>
    </location>
</feature>
<evidence type="ECO:0000256" key="1">
    <source>
        <dbReference type="ARBA" id="ARBA00022723"/>
    </source>
</evidence>
<feature type="compositionally biased region" description="Polar residues" evidence="4">
    <location>
        <begin position="616"/>
        <end position="630"/>
    </location>
</feature>
<feature type="region of interest" description="Disordered" evidence="4">
    <location>
        <begin position="289"/>
        <end position="650"/>
    </location>
</feature>
<feature type="region of interest" description="Disordered" evidence="4">
    <location>
        <begin position="1503"/>
        <end position="1568"/>
    </location>
</feature>
<feature type="region of interest" description="Disordered" evidence="4">
    <location>
        <begin position="868"/>
        <end position="900"/>
    </location>
</feature>
<feature type="compositionally biased region" description="Pro residues" evidence="4">
    <location>
        <begin position="601"/>
        <end position="611"/>
    </location>
</feature>
<feature type="compositionally biased region" description="Low complexity" evidence="4">
    <location>
        <begin position="552"/>
        <end position="561"/>
    </location>
</feature>
<feature type="compositionally biased region" description="Pro residues" evidence="4">
    <location>
        <begin position="2119"/>
        <end position="2130"/>
    </location>
</feature>
<feature type="compositionally biased region" description="Polar residues" evidence="4">
    <location>
        <begin position="1043"/>
        <end position="1064"/>
    </location>
</feature>
<organism evidence="6 7">
    <name type="scientific">Ameca splendens</name>
    <dbReference type="NCBI Taxonomy" id="208324"/>
    <lineage>
        <taxon>Eukaryota</taxon>
        <taxon>Metazoa</taxon>
        <taxon>Chordata</taxon>
        <taxon>Craniata</taxon>
        <taxon>Vertebrata</taxon>
        <taxon>Euteleostomi</taxon>
        <taxon>Actinopterygii</taxon>
        <taxon>Neopterygii</taxon>
        <taxon>Teleostei</taxon>
        <taxon>Neoteleostei</taxon>
        <taxon>Acanthomorphata</taxon>
        <taxon>Ovalentaria</taxon>
        <taxon>Atherinomorphae</taxon>
        <taxon>Cyprinodontiformes</taxon>
        <taxon>Goodeidae</taxon>
        <taxon>Ameca</taxon>
    </lineage>
</organism>
<feature type="region of interest" description="Disordered" evidence="4">
    <location>
        <begin position="1810"/>
        <end position="1831"/>
    </location>
</feature>
<keyword evidence="2" id="KW-0863">Zinc-finger</keyword>
<feature type="compositionally biased region" description="Polar residues" evidence="4">
    <location>
        <begin position="868"/>
        <end position="887"/>
    </location>
</feature>
<evidence type="ECO:0000256" key="4">
    <source>
        <dbReference type="SAM" id="MobiDB-lite"/>
    </source>
</evidence>
<feature type="region of interest" description="Disordered" evidence="4">
    <location>
        <begin position="131"/>
        <end position="275"/>
    </location>
</feature>
<feature type="compositionally biased region" description="Polar residues" evidence="4">
    <location>
        <begin position="1644"/>
        <end position="1678"/>
    </location>
</feature>
<feature type="region of interest" description="Disordered" evidence="4">
    <location>
        <begin position="1043"/>
        <end position="1085"/>
    </location>
</feature>
<feature type="compositionally biased region" description="Low complexity" evidence="4">
    <location>
        <begin position="2175"/>
        <end position="2189"/>
    </location>
</feature>
<comment type="caution">
    <text evidence="6">The sequence shown here is derived from an EMBL/GenBank/DDBJ whole genome shotgun (WGS) entry which is preliminary data.</text>
</comment>
<feature type="compositionally biased region" description="Polar residues" evidence="4">
    <location>
        <begin position="170"/>
        <end position="184"/>
    </location>
</feature>
<feature type="region of interest" description="Disordered" evidence="4">
    <location>
        <begin position="1844"/>
        <end position="1875"/>
    </location>
</feature>
<feature type="compositionally biased region" description="Low complexity" evidence="4">
    <location>
        <begin position="1424"/>
        <end position="1440"/>
    </location>
</feature>
<evidence type="ECO:0000313" key="6">
    <source>
        <dbReference type="EMBL" id="MEQ2299975.1"/>
    </source>
</evidence>
<feature type="compositionally biased region" description="Pro residues" evidence="4">
    <location>
        <begin position="574"/>
        <end position="587"/>
    </location>
</feature>
<evidence type="ECO:0000256" key="3">
    <source>
        <dbReference type="ARBA" id="ARBA00022833"/>
    </source>
</evidence>
<gene>
    <name evidence="6" type="ORF">AMECASPLE_020565</name>
</gene>
<feature type="compositionally biased region" description="Pro residues" evidence="4">
    <location>
        <begin position="458"/>
        <end position="482"/>
    </location>
</feature>
<feature type="region of interest" description="Disordered" evidence="4">
    <location>
        <begin position="1615"/>
        <end position="1688"/>
    </location>
</feature>
<feature type="compositionally biased region" description="Pro residues" evidence="4">
    <location>
        <begin position="491"/>
        <end position="518"/>
    </location>
</feature>
<feature type="region of interest" description="Disordered" evidence="4">
    <location>
        <begin position="2062"/>
        <end position="2203"/>
    </location>
</feature>
<dbReference type="EMBL" id="JAHRIP010048748">
    <property type="protein sequence ID" value="MEQ2299975.1"/>
    <property type="molecule type" value="Genomic_DNA"/>
</dbReference>
<feature type="compositionally biased region" description="Polar residues" evidence="4">
    <location>
        <begin position="768"/>
        <end position="777"/>
    </location>
</feature>
<dbReference type="Proteomes" id="UP001469553">
    <property type="component" value="Unassembled WGS sequence"/>
</dbReference>
<dbReference type="Gene3D" id="3.30.40.10">
    <property type="entry name" value="Zinc/RING finger domain, C3HC4 (zinc finger)"/>
    <property type="match status" value="1"/>
</dbReference>
<keyword evidence="1" id="KW-0479">Metal-binding</keyword>
<protein>
    <recommendedName>
        <fullName evidence="5">Phorbol-ester/DAG-type domain-containing protein</fullName>
    </recommendedName>
</protein>
<feature type="compositionally biased region" description="Basic and acidic residues" evidence="4">
    <location>
        <begin position="1991"/>
        <end position="2018"/>
    </location>
</feature>
<dbReference type="InterPro" id="IPR013083">
    <property type="entry name" value="Znf_RING/FYVE/PHD"/>
</dbReference>
<dbReference type="SUPFAM" id="SSF57903">
    <property type="entry name" value="FYVE/PHD zinc finger"/>
    <property type="match status" value="1"/>
</dbReference>
<feature type="compositionally biased region" description="Pro residues" evidence="4">
    <location>
        <begin position="314"/>
        <end position="341"/>
    </location>
</feature>
<name>A0ABV0Z2X8_9TELE</name>
<feature type="region of interest" description="Disordered" evidence="4">
    <location>
        <begin position="1943"/>
        <end position="2018"/>
    </location>
</feature>
<feature type="compositionally biased region" description="Low complexity" evidence="4">
    <location>
        <begin position="2109"/>
        <end position="2118"/>
    </location>
</feature>
<feature type="compositionally biased region" description="Polar residues" evidence="4">
    <location>
        <begin position="1185"/>
        <end position="1205"/>
    </location>
</feature>
<feature type="compositionally biased region" description="Polar residues" evidence="4">
    <location>
        <begin position="1555"/>
        <end position="1568"/>
    </location>
</feature>
<feature type="compositionally biased region" description="Polar residues" evidence="4">
    <location>
        <begin position="1622"/>
        <end position="1633"/>
    </location>
</feature>
<feature type="region of interest" description="Disordered" evidence="4">
    <location>
        <begin position="1151"/>
        <end position="1205"/>
    </location>
</feature>
<feature type="domain" description="Phorbol-ester/DAG-type" evidence="5">
    <location>
        <begin position="56"/>
        <end position="115"/>
    </location>
</feature>
<dbReference type="InterPro" id="IPR001965">
    <property type="entry name" value="Znf_PHD"/>
</dbReference>
<feature type="compositionally biased region" description="Polar residues" evidence="4">
    <location>
        <begin position="1965"/>
        <end position="1980"/>
    </location>
</feature>
<dbReference type="InterPro" id="IPR002219">
    <property type="entry name" value="PKC_DAG/PE"/>
</dbReference>
<dbReference type="PROSITE" id="PS50081">
    <property type="entry name" value="ZF_DAG_PE_2"/>
    <property type="match status" value="1"/>
</dbReference>
<feature type="region of interest" description="Disordered" evidence="4">
    <location>
        <begin position="669"/>
        <end position="796"/>
    </location>
</feature>
<dbReference type="SMART" id="SM00249">
    <property type="entry name" value="PHD"/>
    <property type="match status" value="2"/>
</dbReference>
<dbReference type="InterPro" id="IPR019787">
    <property type="entry name" value="Znf_PHD-finger"/>
</dbReference>
<feature type="compositionally biased region" description="Basic and acidic residues" evidence="4">
    <location>
        <begin position="1945"/>
        <end position="1958"/>
    </location>
</feature>
<accession>A0ABV0Z2X8</accession>
<feature type="compositionally biased region" description="Polar residues" evidence="4">
    <location>
        <begin position="737"/>
        <end position="752"/>
    </location>
</feature>
<feature type="compositionally biased region" description="Basic residues" evidence="4">
    <location>
        <begin position="2159"/>
        <end position="2171"/>
    </location>
</feature>
<evidence type="ECO:0000259" key="5">
    <source>
        <dbReference type="PROSITE" id="PS50081"/>
    </source>
</evidence>
<evidence type="ECO:0000313" key="7">
    <source>
        <dbReference type="Proteomes" id="UP001469553"/>
    </source>
</evidence>
<dbReference type="Pfam" id="PF00628">
    <property type="entry name" value="PHD"/>
    <property type="match status" value="1"/>
</dbReference>
<keyword evidence="7" id="KW-1185">Reference proteome</keyword>